<gene>
    <name evidence="1" type="ORF">phiCPV4_0026</name>
</gene>
<dbReference type="EMBL" id="JQ729991">
    <property type="protein sequence ID" value="AFH27132.1"/>
    <property type="molecule type" value="Genomic_DNA"/>
</dbReference>
<evidence type="ECO:0000313" key="2">
    <source>
        <dbReference type="Proteomes" id="UP000005674"/>
    </source>
</evidence>
<accession>I3PV56</accession>
<sequence>MNKSVNKCDACGTVNCEKLHEVITCGGRRRLKVTLLCDNCYTILHEILNSLDEEVKIDERSNNSK</sequence>
<dbReference type="GeneID" id="13165364"/>
<reference evidence="1 2" key="1">
    <citation type="journal article" date="2012" name="PLoS ONE">
        <title>Molecular Characterization of Podoviral Bacteriophages Virulent for Clostridium perfringens and Their Comparison with Members of the Picovirinae.</title>
        <authorList>
            <person name="Volozhantsev N.V."/>
            <person name="Oakley B.B."/>
            <person name="Morales C.A."/>
            <person name="Verevkin V.V."/>
            <person name="Bannov V.A."/>
            <person name="Krasilnikova V.M."/>
            <person name="Popova A.V."/>
            <person name="Zhilenkov E.L."/>
            <person name="Garrish J.K."/>
            <person name="Schegg K.M."/>
            <person name="Woolsey R."/>
            <person name="Quilici D.R."/>
            <person name="Line J.E."/>
            <person name="Hiett K.L."/>
            <person name="Siragusa G.R."/>
            <person name="Svetoch E.A."/>
            <person name="Seal B.S."/>
        </authorList>
    </citation>
    <scope>NUCLEOTIDE SEQUENCE [LARGE SCALE GENOMIC DNA]</scope>
    <source>
        <strain evidence="1">PhiCPV4</strain>
    </source>
</reference>
<proteinExistence type="predicted"/>
<protein>
    <submittedName>
        <fullName evidence="1">Uncharacterized protein</fullName>
    </submittedName>
</protein>
<evidence type="ECO:0000313" key="1">
    <source>
        <dbReference type="EMBL" id="AFH27132.1"/>
    </source>
</evidence>
<dbReference type="KEGG" id="vg:13165364"/>
<organism evidence="1 2">
    <name type="scientific">Clostridium phage phiCPV4</name>
    <dbReference type="NCBI Taxonomy" id="1162305"/>
    <lineage>
        <taxon>Viruses</taxon>
        <taxon>Duplodnaviria</taxon>
        <taxon>Heunggongvirae</taxon>
        <taxon>Uroviricota</taxon>
        <taxon>Caudoviricetes</taxon>
        <taxon>Guelinviridae</taxon>
        <taxon>Brucesealvirus</taxon>
        <taxon>Brucesealvirus CPV4</taxon>
    </lineage>
</organism>
<keyword evidence="2" id="KW-1185">Reference proteome</keyword>
<name>I3PV56_9CAUD</name>
<dbReference type="RefSeq" id="YP_006488641.1">
    <property type="nucleotide sequence ID" value="NC_018083.1"/>
</dbReference>
<dbReference type="Proteomes" id="UP000005674">
    <property type="component" value="Segment"/>
</dbReference>